<evidence type="ECO:0000256" key="1">
    <source>
        <dbReference type="ARBA" id="ARBA00022722"/>
    </source>
</evidence>
<evidence type="ECO:0000313" key="17">
    <source>
        <dbReference type="EMBL" id="CAK9039388.1"/>
    </source>
</evidence>
<dbReference type="PANTHER" id="PTHR11070">
    <property type="entry name" value="UVRD / RECB / PCRA DNA HELICASE FAMILY MEMBER"/>
    <property type="match status" value="1"/>
</dbReference>
<dbReference type="PROSITE" id="PS51198">
    <property type="entry name" value="UVRD_HELICASE_ATP_BIND"/>
    <property type="match status" value="1"/>
</dbReference>
<evidence type="ECO:0000256" key="6">
    <source>
        <dbReference type="ARBA" id="ARBA00022839"/>
    </source>
</evidence>
<evidence type="ECO:0000256" key="14">
    <source>
        <dbReference type="PROSITE-ProRule" id="PRU00560"/>
    </source>
</evidence>
<evidence type="ECO:0000256" key="7">
    <source>
        <dbReference type="ARBA" id="ARBA00022840"/>
    </source>
</evidence>
<evidence type="ECO:0000259" key="16">
    <source>
        <dbReference type="PROSITE" id="PS51217"/>
    </source>
</evidence>
<evidence type="ECO:0000256" key="5">
    <source>
        <dbReference type="ARBA" id="ARBA00022806"/>
    </source>
</evidence>
<keyword evidence="10" id="KW-0413">Isomerase</keyword>
<keyword evidence="9" id="KW-0234">DNA repair</keyword>
<evidence type="ECO:0000256" key="2">
    <source>
        <dbReference type="ARBA" id="ARBA00022741"/>
    </source>
</evidence>
<dbReference type="InterPro" id="IPR038726">
    <property type="entry name" value="PDDEXK_AddAB-type"/>
</dbReference>
<dbReference type="Pfam" id="PF12705">
    <property type="entry name" value="PDDEXK_1"/>
    <property type="match status" value="1"/>
</dbReference>
<dbReference type="PROSITE" id="PS51217">
    <property type="entry name" value="UVRD_HELICASE_CTER"/>
    <property type="match status" value="1"/>
</dbReference>
<feature type="domain" description="UvrD-like helicase ATP-binding" evidence="15">
    <location>
        <begin position="1"/>
        <end position="460"/>
    </location>
</feature>
<dbReference type="Gene3D" id="3.40.50.300">
    <property type="entry name" value="P-loop containing nucleotide triphosphate hydrolases"/>
    <property type="match status" value="4"/>
</dbReference>
<dbReference type="InterPro" id="IPR027417">
    <property type="entry name" value="P-loop_NTPase"/>
</dbReference>
<gene>
    <name evidence="17" type="ORF">SCF082_LOCUS23035</name>
</gene>
<keyword evidence="7 14" id="KW-0067">ATP-binding</keyword>
<dbReference type="InterPro" id="IPR011604">
    <property type="entry name" value="PDDEXK-like_dom_sf"/>
</dbReference>
<dbReference type="GO" id="GO:0004386">
    <property type="term" value="F:helicase activity"/>
    <property type="evidence" value="ECO:0007669"/>
    <property type="project" value="UniProtKB-KW"/>
</dbReference>
<accession>A0ABP0LJK9</accession>
<keyword evidence="3" id="KW-0227">DNA damage</keyword>
<evidence type="ECO:0000256" key="4">
    <source>
        <dbReference type="ARBA" id="ARBA00022801"/>
    </source>
</evidence>
<dbReference type="Pfam" id="PF13361">
    <property type="entry name" value="UvrD_C"/>
    <property type="match status" value="1"/>
</dbReference>
<evidence type="ECO:0000256" key="8">
    <source>
        <dbReference type="ARBA" id="ARBA00023125"/>
    </source>
</evidence>
<keyword evidence="2 14" id="KW-0547">Nucleotide-binding</keyword>
<evidence type="ECO:0000256" key="12">
    <source>
        <dbReference type="ARBA" id="ARBA00034808"/>
    </source>
</evidence>
<dbReference type="Gene3D" id="3.90.320.10">
    <property type="match status" value="1"/>
</dbReference>
<keyword evidence="4 14" id="KW-0378">Hydrolase</keyword>
<dbReference type="EMBL" id="CAXAMM010016668">
    <property type="protein sequence ID" value="CAK9039388.1"/>
    <property type="molecule type" value="Genomic_DNA"/>
</dbReference>
<dbReference type="Proteomes" id="UP001642464">
    <property type="component" value="Unassembled WGS sequence"/>
</dbReference>
<dbReference type="InterPro" id="IPR000212">
    <property type="entry name" value="DNA_helicase_UvrD/REP"/>
</dbReference>
<protein>
    <recommendedName>
        <fullName evidence="12">DNA 3'-5' helicase</fullName>
        <ecNumber evidence="12">5.6.2.4</ecNumber>
    </recommendedName>
</protein>
<organism evidence="17 18">
    <name type="scientific">Durusdinium trenchii</name>
    <dbReference type="NCBI Taxonomy" id="1381693"/>
    <lineage>
        <taxon>Eukaryota</taxon>
        <taxon>Sar</taxon>
        <taxon>Alveolata</taxon>
        <taxon>Dinophyceae</taxon>
        <taxon>Suessiales</taxon>
        <taxon>Symbiodiniaceae</taxon>
        <taxon>Durusdinium</taxon>
    </lineage>
</organism>
<comment type="catalytic activity">
    <reaction evidence="13">
        <text>ATP + H2O = ADP + phosphate + H(+)</text>
        <dbReference type="Rhea" id="RHEA:13065"/>
        <dbReference type="ChEBI" id="CHEBI:15377"/>
        <dbReference type="ChEBI" id="CHEBI:15378"/>
        <dbReference type="ChEBI" id="CHEBI:30616"/>
        <dbReference type="ChEBI" id="CHEBI:43474"/>
        <dbReference type="ChEBI" id="CHEBI:456216"/>
        <dbReference type="EC" id="5.6.2.4"/>
    </reaction>
</comment>
<dbReference type="SUPFAM" id="SSF52980">
    <property type="entry name" value="Restriction endonuclease-like"/>
    <property type="match status" value="1"/>
</dbReference>
<name>A0ABP0LJK9_9DINO</name>
<dbReference type="InterPro" id="IPR014017">
    <property type="entry name" value="DNA_helicase_UvrD-like_C"/>
</dbReference>
<evidence type="ECO:0000313" key="18">
    <source>
        <dbReference type="Proteomes" id="UP001642464"/>
    </source>
</evidence>
<evidence type="ECO:0000256" key="10">
    <source>
        <dbReference type="ARBA" id="ARBA00023235"/>
    </source>
</evidence>
<evidence type="ECO:0000256" key="11">
    <source>
        <dbReference type="ARBA" id="ARBA00034617"/>
    </source>
</evidence>
<evidence type="ECO:0000256" key="13">
    <source>
        <dbReference type="ARBA" id="ARBA00048988"/>
    </source>
</evidence>
<evidence type="ECO:0000256" key="3">
    <source>
        <dbReference type="ARBA" id="ARBA00022763"/>
    </source>
</evidence>
<keyword evidence="6" id="KW-0269">Exonuclease</keyword>
<comment type="catalytic activity">
    <reaction evidence="11">
        <text>Couples ATP hydrolysis with the unwinding of duplex DNA by translocating in the 3'-5' direction.</text>
        <dbReference type="EC" id="5.6.2.4"/>
    </reaction>
</comment>
<dbReference type="InterPro" id="IPR011335">
    <property type="entry name" value="Restrct_endonuc-II-like"/>
</dbReference>
<proteinExistence type="predicted"/>
<dbReference type="EC" id="5.6.2.4" evidence="12"/>
<feature type="binding site" evidence="14">
    <location>
        <begin position="2"/>
        <end position="9"/>
    </location>
    <ligand>
        <name>ATP</name>
        <dbReference type="ChEBI" id="CHEBI:30616"/>
    </ligand>
</feature>
<dbReference type="NCBIfam" id="TIGR02784">
    <property type="entry name" value="addA_alphas"/>
    <property type="match status" value="1"/>
</dbReference>
<dbReference type="InterPro" id="IPR014151">
    <property type="entry name" value="DNA_helicase_AddA"/>
</dbReference>
<evidence type="ECO:0000259" key="15">
    <source>
        <dbReference type="PROSITE" id="PS51198"/>
    </source>
</evidence>
<keyword evidence="18" id="KW-1185">Reference proteome</keyword>
<dbReference type="PANTHER" id="PTHR11070:SF2">
    <property type="entry name" value="ATP-DEPENDENT DNA HELICASE SRS2"/>
    <property type="match status" value="1"/>
</dbReference>
<comment type="caution">
    <text evidence="17">The sequence shown here is derived from an EMBL/GenBank/DDBJ whole genome shotgun (WGS) entry which is preliminary data.</text>
</comment>
<dbReference type="Gene3D" id="1.10.486.10">
    <property type="entry name" value="PCRA, domain 4"/>
    <property type="match status" value="1"/>
</dbReference>
<keyword evidence="5 14" id="KW-0347">Helicase</keyword>
<keyword evidence="1" id="KW-0540">Nuclease</keyword>
<reference evidence="17 18" key="1">
    <citation type="submission" date="2024-02" db="EMBL/GenBank/DDBJ databases">
        <authorList>
            <person name="Chen Y."/>
            <person name="Shah S."/>
            <person name="Dougan E. K."/>
            <person name="Thang M."/>
            <person name="Chan C."/>
        </authorList>
    </citation>
    <scope>NUCLEOTIDE SEQUENCE [LARGE SCALE GENOMIC DNA]</scope>
</reference>
<dbReference type="Pfam" id="PF00580">
    <property type="entry name" value="UvrD-helicase"/>
    <property type="match status" value="2"/>
</dbReference>
<dbReference type="SUPFAM" id="SSF52540">
    <property type="entry name" value="P-loop containing nucleoside triphosphate hydrolases"/>
    <property type="match status" value="1"/>
</dbReference>
<feature type="domain" description="UvrD-like helicase C-terminal" evidence="16">
    <location>
        <begin position="488"/>
        <end position="767"/>
    </location>
</feature>
<sequence length="1140" mass="125844">MANAGSGKTRVLINRVARLLLENIPPEKILCITFTKAAAAEMAERLFKELGQWALFDDAELAAALVEIEGAHAPARSTQDLDAARKLFARALETPGGLKIQTIHSFCESVLRRFPLEAGAPPGFTILEDGDASRLLMDAIDTAAAKTQSDKALSDSFDRLAKLRGEAQLRELFTKAKGSEFDAARARHDNVEEMIEALARSLNIDQDHTESDIQATFIRSIDAVQFEDARAALAASGANAKKLCAKPMAAFQKASTVTEQWACLNKLFLKSNGAPRGKYADKQTEKIAPHVNDCLLDLEQHFITANEAQKSVTLYHDTAAYYRILTAIRDAYRKAKSARASLDFDDLIDRTRRLLTETSSAWVMYKLDQGIDHILVDEAQDTSPAQWAVISALLEDHLSGAGARDANRTFFAVGDMKQSIYSFQGADVDLFEEKEADLGKRLAAIGDYKNVDLQLSFRTTAPVLEFVDALFADPDASEGLGHRGVPAHGVKRVGEAGLVELWPLAPRPEKLETNPWDAPVDQPETNHPVQLLSERVAGTIKHWLENRTLLSSQNRPIEAGDIMILVQSRSALFDAVIRSLAQNGVPVAGADRLKLLEDPAVEDLLSYAKFALLSSDDLSLAEVLKSPLFGFDDDKDLFPLAHPRPEGQSLWAALNKNADVEQHWRSAVDEITEARAVGLRQGPYSFLTHILDTGAPSGRKRFYERLSPSSRDAVDEMLRQTLDFENANPRSLRAFVNWFENNAGEIKREMERADNAVRVMTVHGAKGLEANIVFLLDAHRAPNLSHQDPIQKITADSISSAPIFTGSSERDIALTAAAREDRKQRIYEEYRRLLYVAATRARDRLYICGYELGNDKSPRAKATSVKSWHALAQDAFERLQKGKATGETPFWSNNDAVLLRLSNTQQAKVEKTGNTDNLTPVETPSWLFATAPEEVPPLRLAPSKLADDDEAASELAVPAAMSPSSKSKYFRGRTLHRLLELLPHAPPGKRLDAANRLLARLAPTLDAAERKAWRDEALAALDDPHFKRVFGPNSRAEVAVSGAPKGARPGLLVSGQIDRLIIDENDILIVDYKTNRPPPENVEDTSPAYLAQMAAYRALLQEIYPTHYIQAALLWTFEARLMALPGDMLDHAFARWLAPG</sequence>
<evidence type="ECO:0000256" key="9">
    <source>
        <dbReference type="ARBA" id="ARBA00023204"/>
    </source>
</evidence>
<dbReference type="InterPro" id="IPR014016">
    <property type="entry name" value="UvrD-like_ATP-bd"/>
</dbReference>
<keyword evidence="8" id="KW-0238">DNA-binding</keyword>